<dbReference type="InterPro" id="IPR007321">
    <property type="entry name" value="Transposase_28"/>
</dbReference>
<evidence type="ECO:0000313" key="3">
    <source>
        <dbReference type="EMBL" id="AES70085.2"/>
    </source>
</evidence>
<reference evidence="4" key="3">
    <citation type="submission" date="2015-04" db="UniProtKB">
        <authorList>
            <consortium name="EnsemblPlants"/>
        </authorList>
    </citation>
    <scope>IDENTIFICATION</scope>
    <source>
        <strain evidence="4">cv. Jemalong A17</strain>
    </source>
</reference>
<sequence>MFTGMKQFAEEVLLDDSFYTDVPIVNSFRSKFNISSTGHEEDVVVLSCDVDERVYDQEMAGDQEESFPMYMAVLEEFDVKIPFTPFDMDNALNMQDSGFEPRVSDTLSEATKFDVLKFINVAPSQIHPNSWPFIRGFEMLCKSFDLEPSIGAFFHFYERMLLLTGAQRKKYLDKVDKHKNLDGYVSSDPVGLKLRSLKRKEPAAKGDVEVGDLEMEDLEGVGDAVVIVDSPRSKKTKAGKGKMIRLIPWRVAVLERLHRMPKLLSLSGILSLIFVGTRTLLILLAWFSSYIAEQVPFAKVDVEAGVKAKFNNLDAKEVAEKEREEKKAEVARLQKALKEADEVVEAGKRALAVYFDSGFKRTRDQVFLFNPEAKMDELDPFKVIVHGQLVVKVRKTQEGG</sequence>
<protein>
    <recommendedName>
        <fullName evidence="2">Transposase (putative) gypsy type domain-containing protein</fullName>
    </recommendedName>
</protein>
<feature type="coiled-coil region" evidence="1">
    <location>
        <begin position="316"/>
        <end position="350"/>
    </location>
</feature>
<keyword evidence="5" id="KW-1185">Reference proteome</keyword>
<dbReference type="Pfam" id="PF04195">
    <property type="entry name" value="Transposase_28"/>
    <property type="match status" value="1"/>
</dbReference>
<feature type="domain" description="Transposase (putative) gypsy type" evidence="2">
    <location>
        <begin position="113"/>
        <end position="158"/>
    </location>
</feature>
<reference evidence="3 5" key="2">
    <citation type="journal article" date="2014" name="BMC Genomics">
        <title>An improved genome release (version Mt4.0) for the model legume Medicago truncatula.</title>
        <authorList>
            <person name="Tang H."/>
            <person name="Krishnakumar V."/>
            <person name="Bidwell S."/>
            <person name="Rosen B."/>
            <person name="Chan A."/>
            <person name="Zhou S."/>
            <person name="Gentzbittel L."/>
            <person name="Childs K.L."/>
            <person name="Yandell M."/>
            <person name="Gundlach H."/>
            <person name="Mayer K.F."/>
            <person name="Schwartz D.C."/>
            <person name="Town C.D."/>
        </authorList>
    </citation>
    <scope>GENOME REANNOTATION</scope>
    <source>
        <strain evidence="4 5">cv. Jemalong A17</strain>
    </source>
</reference>
<dbReference type="HOGENOM" id="CLU_689603_0_0_1"/>
<evidence type="ECO:0000313" key="4">
    <source>
        <dbReference type="EnsemblPlants" id="AES70085"/>
    </source>
</evidence>
<evidence type="ECO:0000259" key="2">
    <source>
        <dbReference type="Pfam" id="PF04195"/>
    </source>
</evidence>
<name>G7IXV7_MEDTR</name>
<reference evidence="3 5" key="1">
    <citation type="journal article" date="2011" name="Nature">
        <title>The Medicago genome provides insight into the evolution of rhizobial symbioses.</title>
        <authorList>
            <person name="Young N.D."/>
            <person name="Debelle F."/>
            <person name="Oldroyd G.E."/>
            <person name="Geurts R."/>
            <person name="Cannon S.B."/>
            <person name="Udvardi M.K."/>
            <person name="Benedito V.A."/>
            <person name="Mayer K.F."/>
            <person name="Gouzy J."/>
            <person name="Schoof H."/>
            <person name="Van de Peer Y."/>
            <person name="Proost S."/>
            <person name="Cook D.R."/>
            <person name="Meyers B.C."/>
            <person name="Spannagl M."/>
            <person name="Cheung F."/>
            <person name="De Mita S."/>
            <person name="Krishnakumar V."/>
            <person name="Gundlach H."/>
            <person name="Zhou S."/>
            <person name="Mudge J."/>
            <person name="Bharti A.K."/>
            <person name="Murray J.D."/>
            <person name="Naoumkina M.A."/>
            <person name="Rosen B."/>
            <person name="Silverstein K.A."/>
            <person name="Tang H."/>
            <person name="Rombauts S."/>
            <person name="Zhao P.X."/>
            <person name="Zhou P."/>
            <person name="Barbe V."/>
            <person name="Bardou P."/>
            <person name="Bechner M."/>
            <person name="Bellec A."/>
            <person name="Berger A."/>
            <person name="Berges H."/>
            <person name="Bidwell S."/>
            <person name="Bisseling T."/>
            <person name="Choisne N."/>
            <person name="Couloux A."/>
            <person name="Denny R."/>
            <person name="Deshpande S."/>
            <person name="Dai X."/>
            <person name="Doyle J.J."/>
            <person name="Dudez A.M."/>
            <person name="Farmer A.D."/>
            <person name="Fouteau S."/>
            <person name="Franken C."/>
            <person name="Gibelin C."/>
            <person name="Gish J."/>
            <person name="Goldstein S."/>
            <person name="Gonzalez A.J."/>
            <person name="Green P.J."/>
            <person name="Hallab A."/>
            <person name="Hartog M."/>
            <person name="Hua A."/>
            <person name="Humphray S.J."/>
            <person name="Jeong D.H."/>
            <person name="Jing Y."/>
            <person name="Jocker A."/>
            <person name="Kenton S.M."/>
            <person name="Kim D.J."/>
            <person name="Klee K."/>
            <person name="Lai H."/>
            <person name="Lang C."/>
            <person name="Lin S."/>
            <person name="Macmil S.L."/>
            <person name="Magdelenat G."/>
            <person name="Matthews L."/>
            <person name="McCorrison J."/>
            <person name="Monaghan E.L."/>
            <person name="Mun J.H."/>
            <person name="Najar F.Z."/>
            <person name="Nicholson C."/>
            <person name="Noirot C."/>
            <person name="O'Bleness M."/>
            <person name="Paule C.R."/>
            <person name="Poulain J."/>
            <person name="Prion F."/>
            <person name="Qin B."/>
            <person name="Qu C."/>
            <person name="Retzel E.F."/>
            <person name="Riddle C."/>
            <person name="Sallet E."/>
            <person name="Samain S."/>
            <person name="Samson N."/>
            <person name="Sanders I."/>
            <person name="Saurat O."/>
            <person name="Scarpelli C."/>
            <person name="Schiex T."/>
            <person name="Segurens B."/>
            <person name="Severin A.J."/>
            <person name="Sherrier D.J."/>
            <person name="Shi R."/>
            <person name="Sims S."/>
            <person name="Singer S.R."/>
            <person name="Sinharoy S."/>
            <person name="Sterck L."/>
            <person name="Viollet A."/>
            <person name="Wang B.B."/>
            <person name="Wang K."/>
            <person name="Wang M."/>
            <person name="Wang X."/>
            <person name="Warfsmann J."/>
            <person name="Weissenbach J."/>
            <person name="White D.D."/>
            <person name="White J.D."/>
            <person name="Wiley G.B."/>
            <person name="Wincker P."/>
            <person name="Xing Y."/>
            <person name="Yang L."/>
            <person name="Yao Z."/>
            <person name="Ying F."/>
            <person name="Zhai J."/>
            <person name="Zhou L."/>
            <person name="Zuber A."/>
            <person name="Denarie J."/>
            <person name="Dixon R.A."/>
            <person name="May G.D."/>
            <person name="Schwartz D.C."/>
            <person name="Rogers J."/>
            <person name="Quetier F."/>
            <person name="Town C.D."/>
            <person name="Roe B.A."/>
        </authorList>
    </citation>
    <scope>NUCLEOTIDE SEQUENCE [LARGE SCALE GENOMIC DNA]</scope>
    <source>
        <strain evidence="3">A17</strain>
        <strain evidence="4 5">cv. Jemalong A17</strain>
    </source>
</reference>
<keyword evidence="1" id="KW-0175">Coiled coil</keyword>
<accession>A0A0C3VFE1</accession>
<evidence type="ECO:0000256" key="1">
    <source>
        <dbReference type="SAM" id="Coils"/>
    </source>
</evidence>
<accession>G7IXV7</accession>
<gene>
    <name evidence="3" type="ordered locus">MTR_3g047670</name>
</gene>
<dbReference type="PANTHER" id="PTHR31099">
    <property type="entry name" value="OS06G0165300 PROTEIN"/>
    <property type="match status" value="1"/>
</dbReference>
<evidence type="ECO:0000313" key="5">
    <source>
        <dbReference type="Proteomes" id="UP000002051"/>
    </source>
</evidence>
<proteinExistence type="predicted"/>
<dbReference type="Proteomes" id="UP000002051">
    <property type="component" value="Chromosome 3"/>
</dbReference>
<dbReference type="EMBL" id="CM001219">
    <property type="protein sequence ID" value="AES70085.2"/>
    <property type="molecule type" value="Genomic_DNA"/>
</dbReference>
<dbReference type="PANTHER" id="PTHR31099:SF49">
    <property type="entry name" value="MYOSIN HEAVY CHAIN-LIKE PROTEIN"/>
    <property type="match status" value="1"/>
</dbReference>
<dbReference type="EnsemblPlants" id="AES70085">
    <property type="protein sequence ID" value="AES70085"/>
    <property type="gene ID" value="MTR_3g047670"/>
</dbReference>
<dbReference type="AlphaFoldDB" id="G7IXV7"/>
<organism evidence="3 5">
    <name type="scientific">Medicago truncatula</name>
    <name type="common">Barrel medic</name>
    <name type="synonym">Medicago tribuloides</name>
    <dbReference type="NCBI Taxonomy" id="3880"/>
    <lineage>
        <taxon>Eukaryota</taxon>
        <taxon>Viridiplantae</taxon>
        <taxon>Streptophyta</taxon>
        <taxon>Embryophyta</taxon>
        <taxon>Tracheophyta</taxon>
        <taxon>Spermatophyta</taxon>
        <taxon>Magnoliopsida</taxon>
        <taxon>eudicotyledons</taxon>
        <taxon>Gunneridae</taxon>
        <taxon>Pentapetalae</taxon>
        <taxon>rosids</taxon>
        <taxon>fabids</taxon>
        <taxon>Fabales</taxon>
        <taxon>Fabaceae</taxon>
        <taxon>Papilionoideae</taxon>
        <taxon>50 kb inversion clade</taxon>
        <taxon>NPAAA clade</taxon>
        <taxon>Hologalegina</taxon>
        <taxon>IRL clade</taxon>
        <taxon>Trifolieae</taxon>
        <taxon>Medicago</taxon>
    </lineage>
</organism>